<evidence type="ECO:0000313" key="2">
    <source>
        <dbReference type="Proteomes" id="UP001211907"/>
    </source>
</evidence>
<sequence length="179" mass="19938">MDLTDSPQVSLTGRLVRSNSVSRLNKLLDAISAELIALAPSDERLVFTDPSMDAQIEDSNSKRSSVSDWEAHIDTTFSSLRFETDQNSWILELAGDGPADDDGRVGPVQWALKCPNEIVLKHWLHTASRVLTGSEDFAATQRIMHRDSMVLPSMFQTSINENAELPRIQIRAADLVFEK</sequence>
<proteinExistence type="predicted"/>
<dbReference type="AlphaFoldDB" id="A0AAD5XKQ3"/>
<dbReference type="EMBL" id="JADGJH010000069">
    <property type="protein sequence ID" value="KAJ3139713.1"/>
    <property type="molecule type" value="Genomic_DNA"/>
</dbReference>
<organism evidence="1 2">
    <name type="scientific">Physocladia obscura</name>
    <dbReference type="NCBI Taxonomy" id="109957"/>
    <lineage>
        <taxon>Eukaryota</taxon>
        <taxon>Fungi</taxon>
        <taxon>Fungi incertae sedis</taxon>
        <taxon>Chytridiomycota</taxon>
        <taxon>Chytridiomycota incertae sedis</taxon>
        <taxon>Chytridiomycetes</taxon>
        <taxon>Chytridiales</taxon>
        <taxon>Chytriomycetaceae</taxon>
        <taxon>Physocladia</taxon>
    </lineage>
</organism>
<comment type="caution">
    <text evidence="1">The sequence shown here is derived from an EMBL/GenBank/DDBJ whole genome shotgun (WGS) entry which is preliminary data.</text>
</comment>
<reference evidence="1" key="1">
    <citation type="submission" date="2020-05" db="EMBL/GenBank/DDBJ databases">
        <title>Phylogenomic resolution of chytrid fungi.</title>
        <authorList>
            <person name="Stajich J.E."/>
            <person name="Amses K."/>
            <person name="Simmons R."/>
            <person name="Seto K."/>
            <person name="Myers J."/>
            <person name="Bonds A."/>
            <person name="Quandt C.A."/>
            <person name="Barry K."/>
            <person name="Liu P."/>
            <person name="Grigoriev I."/>
            <person name="Longcore J.E."/>
            <person name="James T.Y."/>
        </authorList>
    </citation>
    <scope>NUCLEOTIDE SEQUENCE</scope>
    <source>
        <strain evidence="1">JEL0513</strain>
    </source>
</reference>
<name>A0AAD5XKQ3_9FUNG</name>
<accession>A0AAD5XKQ3</accession>
<protein>
    <submittedName>
        <fullName evidence="1">Uncharacterized protein</fullName>
    </submittedName>
</protein>
<gene>
    <name evidence="1" type="ORF">HK100_011330</name>
</gene>
<dbReference type="Proteomes" id="UP001211907">
    <property type="component" value="Unassembled WGS sequence"/>
</dbReference>
<keyword evidence="2" id="KW-1185">Reference proteome</keyword>
<evidence type="ECO:0000313" key="1">
    <source>
        <dbReference type="EMBL" id="KAJ3139713.1"/>
    </source>
</evidence>